<keyword evidence="2" id="KW-1185">Reference proteome</keyword>
<name>A0A9P7VL58_9AGAR</name>
<dbReference type="RefSeq" id="XP_043035486.1">
    <property type="nucleotide sequence ID" value="XM_043181005.1"/>
</dbReference>
<dbReference type="Proteomes" id="UP000812287">
    <property type="component" value="Unassembled WGS sequence"/>
</dbReference>
<reference evidence="1" key="1">
    <citation type="submission" date="2020-11" db="EMBL/GenBank/DDBJ databases">
        <title>Adaptations for nitrogen fixation in a non-lichenized fungal sporocarp promotes dispersal by wood-feeding termites.</title>
        <authorList>
            <consortium name="DOE Joint Genome Institute"/>
            <person name="Koch R.A."/>
            <person name="Yoon G."/>
            <person name="Arayal U."/>
            <person name="Lail K."/>
            <person name="Amirebrahimi M."/>
            <person name="Labutti K."/>
            <person name="Lipzen A."/>
            <person name="Riley R."/>
            <person name="Barry K."/>
            <person name="Henrissat B."/>
            <person name="Grigoriev I.V."/>
            <person name="Herr J.R."/>
            <person name="Aime M.C."/>
        </authorList>
    </citation>
    <scope>NUCLEOTIDE SEQUENCE</scope>
    <source>
        <strain evidence="1">MCA 3950</strain>
    </source>
</reference>
<comment type="caution">
    <text evidence="1">The sequence shown here is derived from an EMBL/GenBank/DDBJ whole genome shotgun (WGS) entry which is preliminary data.</text>
</comment>
<gene>
    <name evidence="1" type="ORF">BT62DRAFT_462807</name>
</gene>
<dbReference type="GeneID" id="66103301"/>
<proteinExistence type="predicted"/>
<evidence type="ECO:0000313" key="2">
    <source>
        <dbReference type="Proteomes" id="UP000812287"/>
    </source>
</evidence>
<sequence>MRIDDTDVLLVARSTIEAGVTGDDSLALDLRAIHLVGVDRRLSAPAVMNSQFVGDDSGIMSVLPSLQAIHSVMFSRSIASSVDSDGPIAPETHPVHVDVSEVPHMEEGEGIGEVDIALVVKDDENDIQPTDFADGAGSQNKRGFFRRFVQKLVASWDTLSRIFALV</sequence>
<dbReference type="EMBL" id="MU250555">
    <property type="protein sequence ID" value="KAG7441986.1"/>
    <property type="molecule type" value="Genomic_DNA"/>
</dbReference>
<dbReference type="AlphaFoldDB" id="A0A9P7VL58"/>
<protein>
    <submittedName>
        <fullName evidence="1">Uncharacterized protein</fullName>
    </submittedName>
</protein>
<evidence type="ECO:0000313" key="1">
    <source>
        <dbReference type="EMBL" id="KAG7441986.1"/>
    </source>
</evidence>
<accession>A0A9P7VL58</accession>
<dbReference type="OrthoDB" id="5595751at2759"/>
<organism evidence="1 2">
    <name type="scientific">Guyanagaster necrorhizus</name>
    <dbReference type="NCBI Taxonomy" id="856835"/>
    <lineage>
        <taxon>Eukaryota</taxon>
        <taxon>Fungi</taxon>
        <taxon>Dikarya</taxon>
        <taxon>Basidiomycota</taxon>
        <taxon>Agaricomycotina</taxon>
        <taxon>Agaricomycetes</taxon>
        <taxon>Agaricomycetidae</taxon>
        <taxon>Agaricales</taxon>
        <taxon>Marasmiineae</taxon>
        <taxon>Physalacriaceae</taxon>
        <taxon>Guyanagaster</taxon>
    </lineage>
</organism>